<dbReference type="EMBL" id="KQ947407">
    <property type="protein sequence ID" value="KUJ22008.1"/>
    <property type="molecule type" value="Genomic_DNA"/>
</dbReference>
<feature type="compositionally biased region" description="Basic and acidic residues" evidence="1">
    <location>
        <begin position="142"/>
        <end position="157"/>
    </location>
</feature>
<proteinExistence type="predicted"/>
<accession>A0A194XP95</accession>
<dbReference type="RefSeq" id="XP_018076363.1">
    <property type="nucleotide sequence ID" value="XM_018212824.1"/>
</dbReference>
<name>A0A194XP95_MOLSC</name>
<evidence type="ECO:0000313" key="2">
    <source>
        <dbReference type="EMBL" id="KUJ22008.1"/>
    </source>
</evidence>
<organism evidence="2 3">
    <name type="scientific">Mollisia scopiformis</name>
    <name type="common">Conifer needle endophyte fungus</name>
    <name type="synonym">Phialocephala scopiformis</name>
    <dbReference type="NCBI Taxonomy" id="149040"/>
    <lineage>
        <taxon>Eukaryota</taxon>
        <taxon>Fungi</taxon>
        <taxon>Dikarya</taxon>
        <taxon>Ascomycota</taxon>
        <taxon>Pezizomycotina</taxon>
        <taxon>Leotiomycetes</taxon>
        <taxon>Helotiales</taxon>
        <taxon>Mollisiaceae</taxon>
        <taxon>Mollisia</taxon>
    </lineage>
</organism>
<evidence type="ECO:0000256" key="1">
    <source>
        <dbReference type="SAM" id="MobiDB-lite"/>
    </source>
</evidence>
<dbReference type="GeneID" id="28822550"/>
<reference evidence="2 3" key="1">
    <citation type="submission" date="2015-10" db="EMBL/GenBank/DDBJ databases">
        <title>Full genome of DAOMC 229536 Phialocephala scopiformis, a fungal endophyte of spruce producing the potent anti-insectan compound rugulosin.</title>
        <authorList>
            <consortium name="DOE Joint Genome Institute"/>
            <person name="Walker A.K."/>
            <person name="Frasz S.L."/>
            <person name="Seifert K.A."/>
            <person name="Miller J.D."/>
            <person name="Mondo S.J."/>
            <person name="Labutti K."/>
            <person name="Lipzen A."/>
            <person name="Dockter R."/>
            <person name="Kennedy M."/>
            <person name="Grigoriev I.V."/>
            <person name="Spatafora J.W."/>
        </authorList>
    </citation>
    <scope>NUCLEOTIDE SEQUENCE [LARGE SCALE GENOMIC DNA]</scope>
    <source>
        <strain evidence="2 3">CBS 120377</strain>
    </source>
</reference>
<dbReference type="AlphaFoldDB" id="A0A194XP95"/>
<feature type="compositionally biased region" description="Polar residues" evidence="1">
    <location>
        <begin position="89"/>
        <end position="114"/>
    </location>
</feature>
<protein>
    <submittedName>
        <fullName evidence="2">Uncharacterized protein</fullName>
    </submittedName>
</protein>
<dbReference type="KEGG" id="psco:LY89DRAFT_665153"/>
<sequence>MHEGTDTYRSRTFEITAQISTRSAPATPRAFNSQRQACAISSTLSTSGSPEWDFLPFDQILWQQLLFAFKSTPSNRQFRLGPLHPVSAPESQRTYTPSETTPPTFASERTTPHSPSRRPEAKAALSDPGDEKPSTPPCTSALEERHFQRRHSPDPCR</sequence>
<keyword evidence="3" id="KW-1185">Reference proteome</keyword>
<dbReference type="InParanoid" id="A0A194XP95"/>
<gene>
    <name evidence="2" type="ORF">LY89DRAFT_665153</name>
</gene>
<evidence type="ECO:0000313" key="3">
    <source>
        <dbReference type="Proteomes" id="UP000070700"/>
    </source>
</evidence>
<dbReference type="Proteomes" id="UP000070700">
    <property type="component" value="Unassembled WGS sequence"/>
</dbReference>
<feature type="region of interest" description="Disordered" evidence="1">
    <location>
        <begin position="77"/>
        <end position="157"/>
    </location>
</feature>